<organism evidence="12">
    <name type="scientific">Volvox carteri f. nagariensis</name>
    <dbReference type="NCBI Taxonomy" id="3068"/>
    <lineage>
        <taxon>Eukaryota</taxon>
        <taxon>Viridiplantae</taxon>
        <taxon>Chlorophyta</taxon>
        <taxon>core chlorophytes</taxon>
        <taxon>Chlorophyceae</taxon>
        <taxon>CS clade</taxon>
        <taxon>Chlamydomonadales</taxon>
        <taxon>Volvocaceae</taxon>
        <taxon>Volvox</taxon>
    </lineage>
</organism>
<dbReference type="eggNOG" id="KOG2544">
    <property type="taxonomic scope" value="Eukaryota"/>
</dbReference>
<dbReference type="GO" id="GO:0046654">
    <property type="term" value="P:tetrahydrofolate biosynthetic process"/>
    <property type="evidence" value="ECO:0007669"/>
    <property type="project" value="TreeGrafter"/>
</dbReference>
<keyword evidence="9" id="KW-0289">Folate biosynthesis</keyword>
<feature type="non-terminal residue" evidence="11">
    <location>
        <position position="137"/>
    </location>
</feature>
<dbReference type="EC" id="2.5.1.15" evidence="5"/>
<dbReference type="GO" id="GO:0046872">
    <property type="term" value="F:metal ion binding"/>
    <property type="evidence" value="ECO:0007669"/>
    <property type="project" value="UniProtKB-KW"/>
</dbReference>
<dbReference type="PROSITE" id="PS50972">
    <property type="entry name" value="PTERIN_BINDING"/>
    <property type="match status" value="1"/>
</dbReference>
<dbReference type="PANTHER" id="PTHR20941:SF1">
    <property type="entry name" value="FOLIC ACID SYNTHESIS PROTEIN FOL1"/>
    <property type="match status" value="1"/>
</dbReference>
<dbReference type="GO" id="GO:0003848">
    <property type="term" value="F:2-amino-4-hydroxy-6-hydroxymethyldihydropteridine diphosphokinase activity"/>
    <property type="evidence" value="ECO:0007669"/>
    <property type="project" value="UniProtKB-EC"/>
</dbReference>
<evidence type="ECO:0000256" key="8">
    <source>
        <dbReference type="ARBA" id="ARBA00022842"/>
    </source>
</evidence>
<evidence type="ECO:0000256" key="1">
    <source>
        <dbReference type="ARBA" id="ARBA00000012"/>
    </source>
</evidence>
<dbReference type="GeneID" id="9617297"/>
<keyword evidence="7" id="KW-0479">Metal-binding</keyword>
<dbReference type="Proteomes" id="UP000001058">
    <property type="component" value="Unassembled WGS sequence"/>
</dbReference>
<evidence type="ECO:0000256" key="5">
    <source>
        <dbReference type="ARBA" id="ARBA00012458"/>
    </source>
</evidence>
<keyword evidence="8" id="KW-0460">Magnesium</keyword>
<dbReference type="STRING" id="3068.D8U5Z5"/>
<evidence type="ECO:0000256" key="3">
    <source>
        <dbReference type="ARBA" id="ARBA00001946"/>
    </source>
</evidence>
<accession>D8U5Z5</accession>
<dbReference type="AlphaFoldDB" id="D8U5Z5"/>
<dbReference type="GO" id="GO:0004156">
    <property type="term" value="F:dihydropteroate synthase activity"/>
    <property type="evidence" value="ECO:0007669"/>
    <property type="project" value="UniProtKB-EC"/>
</dbReference>
<evidence type="ECO:0000259" key="10">
    <source>
        <dbReference type="PROSITE" id="PS50972"/>
    </source>
</evidence>
<evidence type="ECO:0000256" key="7">
    <source>
        <dbReference type="ARBA" id="ARBA00022723"/>
    </source>
</evidence>
<evidence type="ECO:0000313" key="12">
    <source>
        <dbReference type="Proteomes" id="UP000001058"/>
    </source>
</evidence>
<dbReference type="PANTHER" id="PTHR20941">
    <property type="entry name" value="FOLATE SYNTHESIS PROTEINS"/>
    <property type="match status" value="1"/>
</dbReference>
<dbReference type="OrthoDB" id="615426at2759"/>
<dbReference type="Pfam" id="PF00809">
    <property type="entry name" value="Pterin_bind"/>
    <property type="match status" value="1"/>
</dbReference>
<evidence type="ECO:0000256" key="4">
    <source>
        <dbReference type="ARBA" id="ARBA00004763"/>
    </source>
</evidence>
<evidence type="ECO:0000256" key="2">
    <source>
        <dbReference type="ARBA" id="ARBA00000198"/>
    </source>
</evidence>
<dbReference type="KEGG" id="vcn:VOLCADRAFT_47197"/>
<gene>
    <name evidence="11" type="ORF">VOLCADRAFT_47197</name>
</gene>
<evidence type="ECO:0000313" key="11">
    <source>
        <dbReference type="EMBL" id="EFJ44846.1"/>
    </source>
</evidence>
<keyword evidence="12" id="KW-1185">Reference proteome</keyword>
<dbReference type="InterPro" id="IPR011005">
    <property type="entry name" value="Dihydropteroate_synth-like_sf"/>
</dbReference>
<proteinExistence type="predicted"/>
<dbReference type="InterPro" id="IPR000489">
    <property type="entry name" value="Pterin-binding_dom"/>
</dbReference>
<comment type="catalytic activity">
    <reaction evidence="1">
        <text>(7,8-dihydropterin-6-yl)methyl diphosphate + 4-aminobenzoate = 7,8-dihydropteroate + diphosphate</text>
        <dbReference type="Rhea" id="RHEA:19949"/>
        <dbReference type="ChEBI" id="CHEBI:17836"/>
        <dbReference type="ChEBI" id="CHEBI:17839"/>
        <dbReference type="ChEBI" id="CHEBI:33019"/>
        <dbReference type="ChEBI" id="CHEBI:72950"/>
        <dbReference type="EC" id="2.5.1.15"/>
    </reaction>
</comment>
<evidence type="ECO:0000256" key="9">
    <source>
        <dbReference type="ARBA" id="ARBA00022909"/>
    </source>
</evidence>
<comment type="cofactor">
    <cofactor evidence="3">
        <name>Mg(2+)</name>
        <dbReference type="ChEBI" id="CHEBI:18420"/>
    </cofactor>
</comment>
<comment type="pathway">
    <text evidence="4">Cofactor biosynthesis; tetrahydrofolate biosynthesis; 7,8-dihydrofolate from 2-amino-4-hydroxy-6-hydroxymethyl-7,8-dihydropteridine diphosphate and 4-aminobenzoate: step 1/2.</text>
</comment>
<dbReference type="EMBL" id="GL378361">
    <property type="protein sequence ID" value="EFJ44846.1"/>
    <property type="molecule type" value="Genomic_DNA"/>
</dbReference>
<dbReference type="InParanoid" id="D8U5Z5"/>
<dbReference type="GO" id="GO:0046656">
    <property type="term" value="P:folic acid biosynthetic process"/>
    <property type="evidence" value="ECO:0007669"/>
    <property type="project" value="UniProtKB-KW"/>
</dbReference>
<dbReference type="PROSITE" id="PS00793">
    <property type="entry name" value="DHPS_2"/>
    <property type="match status" value="1"/>
</dbReference>
<name>D8U5Z5_VOLCA</name>
<keyword evidence="6" id="KW-0808">Transferase</keyword>
<comment type="catalytic activity">
    <reaction evidence="2">
        <text>6-hydroxymethyl-7,8-dihydropterin + ATP = (7,8-dihydropterin-6-yl)methyl diphosphate + AMP + H(+)</text>
        <dbReference type="Rhea" id="RHEA:11412"/>
        <dbReference type="ChEBI" id="CHEBI:15378"/>
        <dbReference type="ChEBI" id="CHEBI:30616"/>
        <dbReference type="ChEBI" id="CHEBI:44841"/>
        <dbReference type="ChEBI" id="CHEBI:72950"/>
        <dbReference type="ChEBI" id="CHEBI:456215"/>
        <dbReference type="EC" id="2.7.6.3"/>
    </reaction>
</comment>
<sequence>MAILNVTPDSFSDGGRHSGSVAAAVAAAEAMVSEGADLIDVGGQSTRPGAPRVSPQEELARVMPVLRAIRASPRLRAVPVSVDTFYSDVAREAVAGGWAHLVNDVSGGAADAAMFRTVADLGVPYILMHMRGEPATM</sequence>
<dbReference type="InterPro" id="IPR045031">
    <property type="entry name" value="DHP_synth-like"/>
</dbReference>
<dbReference type="RefSeq" id="XP_002954129.1">
    <property type="nucleotide sequence ID" value="XM_002954083.1"/>
</dbReference>
<dbReference type="InterPro" id="IPR006390">
    <property type="entry name" value="DHP_synth_dom"/>
</dbReference>
<dbReference type="Gene3D" id="3.20.20.20">
    <property type="entry name" value="Dihydropteroate synthase-like"/>
    <property type="match status" value="1"/>
</dbReference>
<protein>
    <recommendedName>
        <fullName evidence="5">dihydropteroate synthase</fullName>
        <ecNumber evidence="5">2.5.1.15</ecNumber>
    </recommendedName>
</protein>
<reference evidence="11 12" key="1">
    <citation type="journal article" date="2010" name="Science">
        <title>Genomic analysis of organismal complexity in the multicellular green alga Volvox carteri.</title>
        <authorList>
            <person name="Prochnik S.E."/>
            <person name="Umen J."/>
            <person name="Nedelcu A.M."/>
            <person name="Hallmann A."/>
            <person name="Miller S.M."/>
            <person name="Nishii I."/>
            <person name="Ferris P."/>
            <person name="Kuo A."/>
            <person name="Mitros T."/>
            <person name="Fritz-Laylin L.K."/>
            <person name="Hellsten U."/>
            <person name="Chapman J."/>
            <person name="Simakov O."/>
            <person name="Rensing S.A."/>
            <person name="Terry A."/>
            <person name="Pangilinan J."/>
            <person name="Kapitonov V."/>
            <person name="Jurka J."/>
            <person name="Salamov A."/>
            <person name="Shapiro H."/>
            <person name="Schmutz J."/>
            <person name="Grimwood J."/>
            <person name="Lindquist E."/>
            <person name="Lucas S."/>
            <person name="Grigoriev I.V."/>
            <person name="Schmitt R."/>
            <person name="Kirk D."/>
            <person name="Rokhsar D.S."/>
        </authorList>
    </citation>
    <scope>NUCLEOTIDE SEQUENCE [LARGE SCALE GENOMIC DNA]</scope>
    <source>
        <strain evidence="12">f. Nagariensis / Eve</strain>
    </source>
</reference>
<evidence type="ECO:0000256" key="6">
    <source>
        <dbReference type="ARBA" id="ARBA00022679"/>
    </source>
</evidence>
<dbReference type="SUPFAM" id="SSF51717">
    <property type="entry name" value="Dihydropteroate synthetase-like"/>
    <property type="match status" value="1"/>
</dbReference>
<dbReference type="NCBIfam" id="TIGR01496">
    <property type="entry name" value="DHPS"/>
    <property type="match status" value="1"/>
</dbReference>
<feature type="domain" description="Pterin-binding" evidence="10">
    <location>
        <begin position="1"/>
        <end position="137"/>
    </location>
</feature>